<keyword evidence="2" id="KW-0496">Mitochondrion</keyword>
<evidence type="ECO:0000256" key="1">
    <source>
        <dbReference type="SAM" id="Phobius"/>
    </source>
</evidence>
<dbReference type="CTD" id="4509"/>
<keyword evidence="1" id="KW-0812">Transmembrane</keyword>
<reference evidence="2" key="1">
    <citation type="submission" date="2020-12" db="EMBL/GenBank/DDBJ databases">
        <authorList>
            <person name="Do T.D."/>
            <person name="Kim C.-B."/>
        </authorList>
    </citation>
    <scope>NUCLEOTIDE SEQUENCE</scope>
</reference>
<dbReference type="RefSeq" id="YP_010121341.1">
    <property type="nucleotide sequence ID" value="NC_056185.1"/>
</dbReference>
<dbReference type="GeneID" id="65323850"/>
<proteinExistence type="predicted"/>
<name>A0A888YSI3_9GAST</name>
<dbReference type="AlphaFoldDB" id="A0A888YSI3"/>
<sequence length="51" mass="5819">MPQLSPMLGFVMFLVVLSLYIVLLCGMSKKTPFLKTSKMGKSNKMSFHFFN</sequence>
<keyword evidence="1" id="KW-1133">Transmembrane helix</keyword>
<dbReference type="EMBL" id="MW408699">
    <property type="protein sequence ID" value="QRC77956.1"/>
    <property type="molecule type" value="Genomic_DNA"/>
</dbReference>
<organism evidence="2">
    <name type="scientific">Ceratodoris hiroi</name>
    <dbReference type="NCBI Taxonomy" id="1505000"/>
    <lineage>
        <taxon>Eukaryota</taxon>
        <taxon>Metazoa</taxon>
        <taxon>Spiralia</taxon>
        <taxon>Lophotrochozoa</taxon>
        <taxon>Mollusca</taxon>
        <taxon>Gastropoda</taxon>
        <taxon>Heterobranchia</taxon>
        <taxon>Euthyneura</taxon>
        <taxon>Nudipleura</taxon>
        <taxon>Nudibranchia</taxon>
        <taxon>Doridina</taxon>
        <taxon>Anadoridoidea</taxon>
        <taxon>Goniodorididae</taxon>
        <taxon>Goniodoridinae</taxon>
        <taxon>Ceratodoris</taxon>
    </lineage>
</organism>
<geneLocation type="mitochondrion" evidence="2"/>
<feature type="transmembrane region" description="Helical" evidence="1">
    <location>
        <begin position="6"/>
        <end position="25"/>
    </location>
</feature>
<evidence type="ECO:0000313" key="2">
    <source>
        <dbReference type="EMBL" id="QRC77956.1"/>
    </source>
</evidence>
<gene>
    <name evidence="2" type="primary">ATP8</name>
</gene>
<accession>A0A888YSI3</accession>
<protein>
    <submittedName>
        <fullName evidence="2">ATP synthase F0 subunit 8</fullName>
    </submittedName>
</protein>
<keyword evidence="1" id="KW-0472">Membrane</keyword>